<evidence type="ECO:0000313" key="5">
    <source>
        <dbReference type="WBParaSite" id="GPUH_0001207401-mRNA-1"/>
    </source>
</evidence>
<dbReference type="InterPro" id="IPR002602">
    <property type="entry name" value="DB"/>
</dbReference>
<feature type="domain" description="Domain of unknown function DB" evidence="2">
    <location>
        <begin position="216"/>
        <end position="313"/>
    </location>
</feature>
<dbReference type="PANTHER" id="PTHR46705:SF12">
    <property type="entry name" value="DOMAIN OF UNKNOWN FUNCTION DB DOMAIN-CONTAINING PROTEIN"/>
    <property type="match status" value="1"/>
</dbReference>
<feature type="compositionally biased region" description="Polar residues" evidence="1">
    <location>
        <begin position="154"/>
        <end position="171"/>
    </location>
</feature>
<dbReference type="PANTHER" id="PTHR46705">
    <property type="entry name" value="PROTEIN CBG09805"/>
    <property type="match status" value="1"/>
</dbReference>
<keyword evidence="4" id="KW-1185">Reference proteome</keyword>
<evidence type="ECO:0000313" key="4">
    <source>
        <dbReference type="Proteomes" id="UP000271098"/>
    </source>
</evidence>
<dbReference type="OrthoDB" id="5843172at2759"/>
<proteinExistence type="predicted"/>
<reference evidence="5" key="1">
    <citation type="submission" date="2016-06" db="UniProtKB">
        <authorList>
            <consortium name="WormBaseParasite"/>
        </authorList>
    </citation>
    <scope>IDENTIFICATION</scope>
</reference>
<accession>A0A183DTL9</accession>
<name>A0A183DTL9_9BILA</name>
<dbReference type="WBParaSite" id="GPUH_0001207401-mRNA-1">
    <property type="protein sequence ID" value="GPUH_0001207401-mRNA-1"/>
    <property type="gene ID" value="GPUH_0001207401"/>
</dbReference>
<gene>
    <name evidence="3" type="ORF">GPUH_LOCUS12060</name>
</gene>
<dbReference type="AlphaFoldDB" id="A0A183DTL9"/>
<dbReference type="Pfam" id="PF01682">
    <property type="entry name" value="DB"/>
    <property type="match status" value="1"/>
</dbReference>
<evidence type="ECO:0000259" key="2">
    <source>
        <dbReference type="Pfam" id="PF01682"/>
    </source>
</evidence>
<feature type="region of interest" description="Disordered" evidence="1">
    <location>
        <begin position="154"/>
        <end position="184"/>
    </location>
</feature>
<dbReference type="EMBL" id="UYRT01079008">
    <property type="protein sequence ID" value="VDN19774.1"/>
    <property type="molecule type" value="Genomic_DNA"/>
</dbReference>
<reference evidence="3 4" key="2">
    <citation type="submission" date="2018-11" db="EMBL/GenBank/DDBJ databases">
        <authorList>
            <consortium name="Pathogen Informatics"/>
        </authorList>
    </citation>
    <scope>NUCLEOTIDE SEQUENCE [LARGE SCALE GENOMIC DNA]</scope>
</reference>
<sequence>MRSFTFLIACSQWWPSTIQQETDFNKNYLVPRVPLQPSNSSTWRQAFPVRNSLMSRQQIIELTARLQNRSLPGHPFQPQQQQPLLAGQPAIARQYPTYSAAFQHYSFNSARGTGQQGQAFLPQQQQQFLNREQFSNPYPYAPRQIQASTTTALANQPNSFPAGQPIPNASSAAGGPLPTLHQRPEVVPQPDQQLFPLWNNYQAPQLSIAEQRLKKCCARLKQADPGCKERFCGFEALAPQTVLHYLTTCQPHGPTVGQMWDCASSRQNHTECCVRKGVQPACLVYCETTNGVPTDYTKYLFCLSNFHQIRQCFREHLETHPNLYGDW</sequence>
<evidence type="ECO:0000256" key="1">
    <source>
        <dbReference type="SAM" id="MobiDB-lite"/>
    </source>
</evidence>
<organism evidence="5">
    <name type="scientific">Gongylonema pulchrum</name>
    <dbReference type="NCBI Taxonomy" id="637853"/>
    <lineage>
        <taxon>Eukaryota</taxon>
        <taxon>Metazoa</taxon>
        <taxon>Ecdysozoa</taxon>
        <taxon>Nematoda</taxon>
        <taxon>Chromadorea</taxon>
        <taxon>Rhabditida</taxon>
        <taxon>Spirurina</taxon>
        <taxon>Spiruromorpha</taxon>
        <taxon>Spiruroidea</taxon>
        <taxon>Gongylonematidae</taxon>
        <taxon>Gongylonema</taxon>
    </lineage>
</organism>
<dbReference type="Proteomes" id="UP000271098">
    <property type="component" value="Unassembled WGS sequence"/>
</dbReference>
<protein>
    <submittedName>
        <fullName evidence="5">DB domain-containing protein</fullName>
    </submittedName>
</protein>
<evidence type="ECO:0000313" key="3">
    <source>
        <dbReference type="EMBL" id="VDN19774.1"/>
    </source>
</evidence>